<reference evidence="3 4" key="1">
    <citation type="submission" date="2020-10" db="EMBL/GenBank/DDBJ databases">
        <title>Pygocentrus nattereri (red-bellied piranha) genome, fPygNat1, primary haplotype.</title>
        <authorList>
            <person name="Myers G."/>
            <person name="Meyer A."/>
            <person name="Karagic N."/>
            <person name="Pippel M."/>
            <person name="Winkler S."/>
            <person name="Tracey A."/>
            <person name="Wood J."/>
            <person name="Formenti G."/>
            <person name="Howe K."/>
            <person name="Fedrigo O."/>
            <person name="Jarvis E.D."/>
        </authorList>
    </citation>
    <scope>NUCLEOTIDE SEQUENCE [LARGE SCALE GENOMIC DNA]</scope>
</reference>
<dbReference type="InterPro" id="IPR006020">
    <property type="entry name" value="PTB/PI_dom"/>
</dbReference>
<accession>A0A3B4EBR5</accession>
<dbReference type="GeneTree" id="ENSGT00940000161593"/>
<dbReference type="AlphaFoldDB" id="A0A3B4EBR5"/>
<dbReference type="OMA" id="YPRVFVW"/>
<evidence type="ECO:0000256" key="1">
    <source>
        <dbReference type="SAM" id="MobiDB-lite"/>
    </source>
</evidence>
<dbReference type="Proteomes" id="UP001501920">
    <property type="component" value="Chromosome 2"/>
</dbReference>
<dbReference type="PANTHER" id="PTHR11232">
    <property type="entry name" value="PHOSPHOTYROSINE INTERACTION DOMAIN-CONTAINING FAMILY MEMBER"/>
    <property type="match status" value="1"/>
</dbReference>
<reference evidence="3" key="3">
    <citation type="submission" date="2025-09" db="UniProtKB">
        <authorList>
            <consortium name="Ensembl"/>
        </authorList>
    </citation>
    <scope>IDENTIFICATION</scope>
</reference>
<dbReference type="Ensembl" id="ENSPNAT00000024011.2">
    <property type="protein sequence ID" value="ENSPNAP00000033280.2"/>
    <property type="gene ID" value="ENSPNAG00000021811.2"/>
</dbReference>
<dbReference type="InterPro" id="IPR051133">
    <property type="entry name" value="Adapter_Engulfment-Domain"/>
</dbReference>
<dbReference type="STRING" id="42514.ENSPNAP00000033280"/>
<evidence type="ECO:0000313" key="3">
    <source>
        <dbReference type="Ensembl" id="ENSPNAP00000033280.2"/>
    </source>
</evidence>
<organism evidence="3 4">
    <name type="scientific">Pygocentrus nattereri</name>
    <name type="common">Red-bellied piranha</name>
    <dbReference type="NCBI Taxonomy" id="42514"/>
    <lineage>
        <taxon>Eukaryota</taxon>
        <taxon>Metazoa</taxon>
        <taxon>Chordata</taxon>
        <taxon>Craniata</taxon>
        <taxon>Vertebrata</taxon>
        <taxon>Euteleostomi</taxon>
        <taxon>Actinopterygii</taxon>
        <taxon>Neopterygii</taxon>
        <taxon>Teleostei</taxon>
        <taxon>Ostariophysi</taxon>
        <taxon>Characiformes</taxon>
        <taxon>Characoidei</taxon>
        <taxon>Pygocentrus</taxon>
    </lineage>
</organism>
<dbReference type="PANTHER" id="PTHR11232:SF2">
    <property type="entry name" value="FI05246P"/>
    <property type="match status" value="1"/>
</dbReference>
<dbReference type="SMART" id="SM00462">
    <property type="entry name" value="PTB"/>
    <property type="match status" value="1"/>
</dbReference>
<feature type="region of interest" description="Disordered" evidence="1">
    <location>
        <begin position="184"/>
        <end position="245"/>
    </location>
</feature>
<gene>
    <name evidence="3" type="primary">FAM43A</name>
</gene>
<dbReference type="SUPFAM" id="SSF50729">
    <property type="entry name" value="PH domain-like"/>
    <property type="match status" value="1"/>
</dbReference>
<feature type="compositionally biased region" description="Low complexity" evidence="1">
    <location>
        <begin position="286"/>
        <end position="298"/>
    </location>
</feature>
<reference evidence="3" key="2">
    <citation type="submission" date="2025-08" db="UniProtKB">
        <authorList>
            <consortium name="Ensembl"/>
        </authorList>
    </citation>
    <scope>IDENTIFICATION</scope>
</reference>
<dbReference type="Gene3D" id="2.30.29.30">
    <property type="entry name" value="Pleckstrin-homology domain (PH domain)/Phosphotyrosine-binding domain (PTB)"/>
    <property type="match status" value="1"/>
</dbReference>
<keyword evidence="4" id="KW-1185">Reference proteome</keyword>
<evidence type="ECO:0000259" key="2">
    <source>
        <dbReference type="SMART" id="SM00462"/>
    </source>
</evidence>
<feature type="domain" description="PID" evidence="2">
    <location>
        <begin position="42"/>
        <end position="183"/>
    </location>
</feature>
<name>A0A3B4EBR5_PYGNA</name>
<dbReference type="InterPro" id="IPR011993">
    <property type="entry name" value="PH-like_dom_sf"/>
</dbReference>
<sequence>MPCEGEPSEESYSKHCVSWVKSYRDRIRGIFPSKRKTLTISTDDPSYTVLYLGSSTTLQAKGAGCTNAAVSKIWRKSEMGRNGCRMLLTVGAQGIRMEHTGEKRAKQKPGHLYLLHRVTYCAADPSLPRVLTWVYRHQIKHKAVTLRCHAALLTKADQAKATENLLNRTLMTALTEFQRLKRRQDAKRQQLQQAGHGTVPLVPTRKILNGQSSYRPPAPNGRSHSGQKLCSITEDSVGEEEEERNTVFHSYLDEECSDEEGDEEVYLIISDLQELDLQNEVTSLNESCGQSTSSQSSEEVSDEEAPDTPGRPGSYLYRLVNTPVQTR</sequence>
<feature type="compositionally biased region" description="Polar residues" evidence="1">
    <location>
        <begin position="222"/>
        <end position="234"/>
    </location>
</feature>
<protein>
    <recommendedName>
        <fullName evidence="2">PID domain-containing protein</fullName>
    </recommendedName>
</protein>
<dbReference type="Pfam" id="PF14719">
    <property type="entry name" value="PID_2"/>
    <property type="match status" value="1"/>
</dbReference>
<evidence type="ECO:0000313" key="4">
    <source>
        <dbReference type="Proteomes" id="UP001501920"/>
    </source>
</evidence>
<proteinExistence type="predicted"/>
<feature type="region of interest" description="Disordered" evidence="1">
    <location>
        <begin position="283"/>
        <end position="327"/>
    </location>
</feature>